<evidence type="ECO:0008006" key="4">
    <source>
        <dbReference type="Google" id="ProtNLM"/>
    </source>
</evidence>
<dbReference type="EMBL" id="AP023439">
    <property type="protein sequence ID" value="BCL22256.1"/>
    <property type="molecule type" value="Genomic_DNA"/>
</dbReference>
<protein>
    <recommendedName>
        <fullName evidence="4">DUF3592 domain-containing protein</fullName>
    </recommendedName>
</protein>
<dbReference type="KEGG" id="stui:GCM10017668_40990"/>
<evidence type="ECO:0000313" key="2">
    <source>
        <dbReference type="EMBL" id="BCL22256.1"/>
    </source>
</evidence>
<organism evidence="2 3">
    <name type="scientific">Streptomyces tuirus</name>
    <dbReference type="NCBI Taxonomy" id="68278"/>
    <lineage>
        <taxon>Bacteria</taxon>
        <taxon>Bacillati</taxon>
        <taxon>Actinomycetota</taxon>
        <taxon>Actinomycetes</taxon>
        <taxon>Kitasatosporales</taxon>
        <taxon>Streptomycetaceae</taxon>
        <taxon>Streptomyces</taxon>
    </lineage>
</organism>
<feature type="transmembrane region" description="Helical" evidence="1">
    <location>
        <begin position="53"/>
        <end position="74"/>
    </location>
</feature>
<evidence type="ECO:0000256" key="1">
    <source>
        <dbReference type="SAM" id="Phobius"/>
    </source>
</evidence>
<keyword evidence="1" id="KW-0812">Transmembrane</keyword>
<proteinExistence type="predicted"/>
<keyword evidence="1" id="KW-1133">Transmembrane helix</keyword>
<gene>
    <name evidence="2" type="ORF">GCM10017668_40990</name>
</gene>
<evidence type="ECO:0000313" key="3">
    <source>
        <dbReference type="Proteomes" id="UP000516373"/>
    </source>
</evidence>
<feature type="transmembrane region" description="Helical" evidence="1">
    <location>
        <begin position="21"/>
        <end position="41"/>
    </location>
</feature>
<feature type="transmembrane region" description="Helical" evidence="1">
    <location>
        <begin position="86"/>
        <end position="104"/>
    </location>
</feature>
<name>A0A7G1NL07_9ACTN</name>
<reference evidence="2 3" key="1">
    <citation type="journal article" date="2014" name="Int. J. Syst. Evol. Microbiol.">
        <title>Complete genome sequence of Corynebacterium casei LMG S-19264T (=DSM 44701T), isolated from a smear-ripened cheese.</title>
        <authorList>
            <consortium name="US DOE Joint Genome Institute (JGI-PGF)"/>
            <person name="Walter F."/>
            <person name="Albersmeier A."/>
            <person name="Kalinowski J."/>
            <person name="Ruckert C."/>
        </authorList>
    </citation>
    <scope>NUCLEOTIDE SEQUENCE [LARGE SCALE GENOMIC DNA]</scope>
    <source>
        <strain evidence="2 3">JCM 4255</strain>
    </source>
</reference>
<dbReference type="Proteomes" id="UP000516373">
    <property type="component" value="Chromosome"/>
</dbReference>
<sequence>MSETAVRVSRCGQGAWWRFDLVRWAALSVMCAGGSLGLAWLGPVVPLPSPVGGVALLLAWIVLPLAAVLVPVLVLRRVPRKRRKVAWQFLFPVVAGVALGVFGGEAGDQAALAERGTWSDAVVVRKDDSGKTDFCDLRTADGREISPALSEGEGCGEWVTAGSKLRVRYDPAGVARPTTDEETGSEAGLLAVLFVLAVGMGTWGGVRQSRWDREHVGE</sequence>
<feature type="transmembrane region" description="Helical" evidence="1">
    <location>
        <begin position="187"/>
        <end position="206"/>
    </location>
</feature>
<dbReference type="AlphaFoldDB" id="A0A7G1NL07"/>
<accession>A0A7G1NL07</accession>
<keyword evidence="1" id="KW-0472">Membrane</keyword>